<evidence type="ECO:0000313" key="1">
    <source>
        <dbReference type="EMBL" id="GAA3539528.1"/>
    </source>
</evidence>
<accession>A0ABP6VTL6</accession>
<dbReference type="Proteomes" id="UP001500689">
    <property type="component" value="Unassembled WGS sequence"/>
</dbReference>
<sequence length="173" mass="17653">MNSRYSGGGANGQVRINGKCAVTGSTSRPSTGTGAAVPDWAAAAPDWAAGLGWVPALGWAAGLGWVPALGWAAVPGWVPAPGWAAAPAGEMAPVGVVSSCSATSVMVGPLLVEMHRYGTNVEDYIPVHCPRYRSGGSSSTSNGVTITVRRTCAETCENRRAPRRCADRKGLSG</sequence>
<gene>
    <name evidence="1" type="ORF">GCM10022222_23830</name>
</gene>
<keyword evidence="2" id="KW-1185">Reference proteome</keyword>
<proteinExistence type="predicted"/>
<protein>
    <submittedName>
        <fullName evidence="1">Uncharacterized protein</fullName>
    </submittedName>
</protein>
<organism evidence="1 2">
    <name type="scientific">Amycolatopsis ultiminotia</name>
    <dbReference type="NCBI Taxonomy" id="543629"/>
    <lineage>
        <taxon>Bacteria</taxon>
        <taxon>Bacillati</taxon>
        <taxon>Actinomycetota</taxon>
        <taxon>Actinomycetes</taxon>
        <taxon>Pseudonocardiales</taxon>
        <taxon>Pseudonocardiaceae</taxon>
        <taxon>Amycolatopsis</taxon>
    </lineage>
</organism>
<reference evidence="2" key="1">
    <citation type="journal article" date="2019" name="Int. J. Syst. Evol. Microbiol.">
        <title>The Global Catalogue of Microorganisms (GCM) 10K type strain sequencing project: providing services to taxonomists for standard genome sequencing and annotation.</title>
        <authorList>
            <consortium name="The Broad Institute Genomics Platform"/>
            <consortium name="The Broad Institute Genome Sequencing Center for Infectious Disease"/>
            <person name="Wu L."/>
            <person name="Ma J."/>
        </authorList>
    </citation>
    <scope>NUCLEOTIDE SEQUENCE [LARGE SCALE GENOMIC DNA]</scope>
    <source>
        <strain evidence="2">JCM 16898</strain>
    </source>
</reference>
<comment type="caution">
    <text evidence="1">The sequence shown here is derived from an EMBL/GenBank/DDBJ whole genome shotgun (WGS) entry which is preliminary data.</text>
</comment>
<name>A0ABP6VTL6_9PSEU</name>
<evidence type="ECO:0000313" key="2">
    <source>
        <dbReference type="Proteomes" id="UP001500689"/>
    </source>
</evidence>
<dbReference type="EMBL" id="BAAAZN010000004">
    <property type="protein sequence ID" value="GAA3539528.1"/>
    <property type="molecule type" value="Genomic_DNA"/>
</dbReference>